<reference evidence="3" key="1">
    <citation type="journal article" date="2021" name="IMA Fungus">
        <title>Genomic characterization of three marine fungi, including Emericellopsis atlantica sp. nov. with signatures of a generalist lifestyle and marine biomass degradation.</title>
        <authorList>
            <person name="Hagestad O.C."/>
            <person name="Hou L."/>
            <person name="Andersen J.H."/>
            <person name="Hansen E.H."/>
            <person name="Altermark B."/>
            <person name="Li C."/>
            <person name="Kuhnert E."/>
            <person name="Cox R.J."/>
            <person name="Crous P.W."/>
            <person name="Spatafora J.W."/>
            <person name="Lail K."/>
            <person name="Amirebrahimi M."/>
            <person name="Lipzen A."/>
            <person name="Pangilinan J."/>
            <person name="Andreopoulos W."/>
            <person name="Hayes R.D."/>
            <person name="Ng V."/>
            <person name="Grigoriev I.V."/>
            <person name="Jackson S.A."/>
            <person name="Sutton T.D.S."/>
            <person name="Dobson A.D.W."/>
            <person name="Rama T."/>
        </authorList>
    </citation>
    <scope>NUCLEOTIDE SEQUENCE</scope>
    <source>
        <strain evidence="3">TRa018bII</strain>
    </source>
</reference>
<dbReference type="InterPro" id="IPR021884">
    <property type="entry name" value="Ice-bd_prot"/>
</dbReference>
<comment type="caution">
    <text evidence="3">The sequence shown here is derived from an EMBL/GenBank/DDBJ whole genome shotgun (WGS) entry which is preliminary data.</text>
</comment>
<dbReference type="Proteomes" id="UP000824998">
    <property type="component" value="Unassembled WGS sequence"/>
</dbReference>
<name>A0A9P7YEY7_9HELO</name>
<evidence type="ECO:0000256" key="1">
    <source>
        <dbReference type="ARBA" id="ARBA00005445"/>
    </source>
</evidence>
<evidence type="ECO:0000313" key="4">
    <source>
        <dbReference type="Proteomes" id="UP000824998"/>
    </source>
</evidence>
<organism evidence="3 4">
    <name type="scientific">Amylocarpus encephaloides</name>
    <dbReference type="NCBI Taxonomy" id="45428"/>
    <lineage>
        <taxon>Eukaryota</taxon>
        <taxon>Fungi</taxon>
        <taxon>Dikarya</taxon>
        <taxon>Ascomycota</taxon>
        <taxon>Pezizomycotina</taxon>
        <taxon>Leotiomycetes</taxon>
        <taxon>Helotiales</taxon>
        <taxon>Helotiales incertae sedis</taxon>
        <taxon>Amylocarpus</taxon>
    </lineage>
</organism>
<feature type="non-terminal residue" evidence="3">
    <location>
        <position position="1"/>
    </location>
</feature>
<gene>
    <name evidence="3" type="ORF">BJ875DRAFT_342825</name>
</gene>
<keyword evidence="4" id="KW-1185">Reference proteome</keyword>
<dbReference type="OrthoDB" id="10264374at2759"/>
<dbReference type="EMBL" id="MU251547">
    <property type="protein sequence ID" value="KAG9232464.1"/>
    <property type="molecule type" value="Genomic_DNA"/>
</dbReference>
<evidence type="ECO:0000313" key="3">
    <source>
        <dbReference type="EMBL" id="KAG9232464.1"/>
    </source>
</evidence>
<dbReference type="Pfam" id="PF11999">
    <property type="entry name" value="Ice_binding"/>
    <property type="match status" value="1"/>
</dbReference>
<evidence type="ECO:0008006" key="5">
    <source>
        <dbReference type="Google" id="ProtNLM"/>
    </source>
</evidence>
<dbReference type="AlphaFoldDB" id="A0A9P7YEY7"/>
<sequence>LVSAGTFGVLAKTSITNTGTTVINGDIGVGAALTSITGFPPGNHSGTQSTAGGTTAPFNDATTAKAAIRLQTPITMDLTGLDLGSMGLAPGVYTFSTTAQLTGVLTLTGTGSPNDRWYFRIGTSLPTASRSRVVLASGALACNVFWDIDASATLGDRTWFQGTILAGTPITMTTLARSNGGLIALIGSVTLDTNIVNA</sequence>
<proteinExistence type="inferred from homology"/>
<evidence type="ECO:0000256" key="2">
    <source>
        <dbReference type="ARBA" id="ARBA00022729"/>
    </source>
</evidence>
<comment type="similarity">
    <text evidence="1">Belongs to the ice-binding protein family.</text>
</comment>
<accession>A0A9P7YEY7</accession>
<keyword evidence="2" id="KW-0732">Signal</keyword>
<feature type="non-terminal residue" evidence="3">
    <location>
        <position position="198"/>
    </location>
</feature>
<protein>
    <recommendedName>
        <fullName evidence="5">DUF3494 domain-containing protein</fullName>
    </recommendedName>
</protein>